<reference evidence="3" key="3">
    <citation type="submission" date="2021-06" db="EMBL/GenBank/DDBJ databases">
        <title>Genomic Description and Analysis of Intracellular Bacteria, Candidatus Berkiella cookevillensis and Candidatus Berkiella aquae.</title>
        <authorList>
            <person name="Kidane D.T."/>
            <person name="Mehari Y.T."/>
            <person name="Rice F.C."/>
            <person name="Arivett B.A."/>
            <person name="Farone A.L."/>
            <person name="Berk S.G."/>
            <person name="Farone M.B."/>
        </authorList>
    </citation>
    <scope>NUCLEOTIDE SEQUENCE</scope>
    <source>
        <strain evidence="3">HT99</strain>
    </source>
</reference>
<reference evidence="3" key="2">
    <citation type="journal article" date="2016" name="Genome Announc.">
        <title>Draft Genome Sequences of Two Novel Amoeba-Resistant Intranuclear Bacteria, 'Candidatus Berkiella cookevillensis' and 'Candidatus Berkiella aquae'.</title>
        <authorList>
            <person name="Mehari Y.T."/>
            <person name="Arivett B.A."/>
            <person name="Farone A.L."/>
            <person name="Gunderson J.H."/>
            <person name="Farone M.B."/>
        </authorList>
    </citation>
    <scope>NUCLEOTIDE SEQUENCE</scope>
    <source>
        <strain evidence="3">HT99</strain>
    </source>
</reference>
<name>A0A0Q9Z0S2_9GAMM</name>
<dbReference type="AlphaFoldDB" id="A0A0Q9Z0S2"/>
<dbReference type="Pfam" id="PF01863">
    <property type="entry name" value="YgjP-like"/>
    <property type="match status" value="1"/>
</dbReference>
<dbReference type="OrthoDB" id="9811177at2"/>
<evidence type="ECO:0000313" key="4">
    <source>
        <dbReference type="Proteomes" id="UP000051497"/>
    </source>
</evidence>
<evidence type="ECO:0000313" key="3">
    <source>
        <dbReference type="EMBL" id="MCS5712730.1"/>
    </source>
</evidence>
<dbReference type="PANTHER" id="PTHR30399:SF1">
    <property type="entry name" value="UTP PYROPHOSPHATASE"/>
    <property type="match status" value="1"/>
</dbReference>
<dbReference type="InterPro" id="IPR053136">
    <property type="entry name" value="UTP_pyrophosphatase-like"/>
</dbReference>
<dbReference type="Proteomes" id="UP000051497">
    <property type="component" value="Unassembled WGS sequence"/>
</dbReference>
<evidence type="ECO:0000259" key="1">
    <source>
        <dbReference type="Pfam" id="PF01863"/>
    </source>
</evidence>
<reference evidence="2" key="1">
    <citation type="submission" date="2015-09" db="EMBL/GenBank/DDBJ databases">
        <title>Draft Genome Sequences of Two Novel Amoeba-resistant Intranuclear Bacteria, Candidatus Berkiella cookevillensis and Candidatus Berkiella aquae.</title>
        <authorList>
            <person name="Mehari Y.T."/>
            <person name="Arivett B.A."/>
            <person name="Farone A.L."/>
            <person name="Gunderson J.H."/>
            <person name="Farone M.B."/>
        </authorList>
    </citation>
    <scope>NUCLEOTIDE SEQUENCE [LARGE SCALE GENOMIC DNA]</scope>
    <source>
        <strain evidence="2">HT99</strain>
    </source>
</reference>
<proteinExistence type="predicted"/>
<dbReference type="EMBL" id="LKAJ02000001">
    <property type="protein sequence ID" value="MCS5712730.1"/>
    <property type="molecule type" value="Genomic_DNA"/>
</dbReference>
<accession>A0A0Q9Z0S2</accession>
<dbReference type="PANTHER" id="PTHR30399">
    <property type="entry name" value="UNCHARACTERIZED PROTEIN YGJP"/>
    <property type="match status" value="1"/>
</dbReference>
<evidence type="ECO:0000313" key="2">
    <source>
        <dbReference type="EMBL" id="KRG22067.1"/>
    </source>
</evidence>
<dbReference type="CDD" id="cd07344">
    <property type="entry name" value="M48_yhfN_like"/>
    <property type="match status" value="1"/>
</dbReference>
<feature type="domain" description="YgjP-like metallopeptidase" evidence="1">
    <location>
        <begin position="23"/>
        <end position="234"/>
    </location>
</feature>
<dbReference type="RefSeq" id="WP_075065135.1">
    <property type="nucleotide sequence ID" value="NZ_LKAJ02000001.1"/>
</dbReference>
<dbReference type="InterPro" id="IPR002725">
    <property type="entry name" value="YgjP-like_metallopeptidase"/>
</dbReference>
<keyword evidence="4" id="KW-1185">Reference proteome</keyword>
<comment type="caution">
    <text evidence="2">The sequence shown here is derived from an EMBL/GenBank/DDBJ whole genome shotgun (WGS) entry which is preliminary data.</text>
</comment>
<dbReference type="EMBL" id="LKAJ01000002">
    <property type="protein sequence ID" value="KRG22067.1"/>
    <property type="molecule type" value="Genomic_DNA"/>
</dbReference>
<gene>
    <name evidence="2" type="ORF">HT99x_00484</name>
    <name evidence="3" type="ORF">HT99x_014920</name>
</gene>
<protein>
    <submittedName>
        <fullName evidence="3">M48 family metallopeptidase</fullName>
    </submittedName>
</protein>
<sequence>MPFIQFDHKPLFFTLRRSERAKRLHIIARASVFEVVAPWHIKNRAILQFISQQRRWMSKQLQRQTKKALEPKTVWPSQWLAGERISYRGTTLLLLVEYGREYGICQQEEKLMVTLPWQTKCTEMENVVQKGIERWYQSQAMQVIEASLERFCPILGRWPKAVQLKQQKSRWGSCGITERIYLNWLLILAPPGTLEYVVAHELAHLLYRNHGPRFWHKVSQLMPDFAQYDQWLNRFGCYLKPS</sequence>
<dbReference type="Gene3D" id="3.30.2010.10">
    <property type="entry name" value="Metalloproteases ('zincins'), catalytic domain"/>
    <property type="match status" value="1"/>
</dbReference>
<dbReference type="STRING" id="295108.HT99x_00484"/>
<organism evidence="2">
    <name type="scientific">Candidatus Berkiella aquae</name>
    <dbReference type="NCBI Taxonomy" id="295108"/>
    <lineage>
        <taxon>Bacteria</taxon>
        <taxon>Pseudomonadati</taxon>
        <taxon>Pseudomonadota</taxon>
        <taxon>Gammaproteobacteria</taxon>
        <taxon>Candidatus Berkiellales</taxon>
        <taxon>Candidatus Berkiellaceae</taxon>
        <taxon>Candidatus Berkiella</taxon>
    </lineage>
</organism>